<dbReference type="VEuPathDB" id="FungiDB:SI65_02170"/>
<dbReference type="Proteomes" id="UP000094569">
    <property type="component" value="Unassembled WGS sequence"/>
</dbReference>
<name>A0A1E3BK89_ASPCR</name>
<keyword evidence="3" id="KW-1185">Reference proteome</keyword>
<dbReference type="EMBL" id="JXNT01000002">
    <property type="protein sequence ID" value="ODM21327.1"/>
    <property type="molecule type" value="Genomic_DNA"/>
</dbReference>
<protein>
    <submittedName>
        <fullName evidence="2">Uncharacterized protein</fullName>
    </submittedName>
</protein>
<feature type="chain" id="PRO_5009123759" evidence="1">
    <location>
        <begin position="26"/>
        <end position="255"/>
    </location>
</feature>
<sequence>MFNLQHILVLSISLIIIWKQPSIFADVTNIKDQKPTLRDLARIPISAYPLSCDPPTTRFNPDRRMVFCYPSSGGVWMTSLDAVLLQYLGVDRFNVSHRSQDQAVEDTFCNSLRLFGGRWVSPSWLNYWTYDACWRMEWLDYTRASVTIQRFIGLPSSGGVLVWDRDVEMRTMKERDNMYNLWRKLDLVLSMDEYAMVLRDAGAQYCPDVGNCPALDDLTFEPGEWKREIRKRKWEKVREQMEKVREQMEQIIWFG</sequence>
<evidence type="ECO:0000256" key="1">
    <source>
        <dbReference type="SAM" id="SignalP"/>
    </source>
</evidence>
<dbReference type="STRING" id="573508.A0A1E3BK89"/>
<evidence type="ECO:0000313" key="2">
    <source>
        <dbReference type="EMBL" id="ODM21327.1"/>
    </source>
</evidence>
<evidence type="ECO:0000313" key="3">
    <source>
        <dbReference type="Proteomes" id="UP000094569"/>
    </source>
</evidence>
<organism evidence="2 3">
    <name type="scientific">Aspergillus cristatus</name>
    <name type="common">Chinese Fuzhuan brick tea-fermentation fungus</name>
    <name type="synonym">Eurotium cristatum</name>
    <dbReference type="NCBI Taxonomy" id="573508"/>
    <lineage>
        <taxon>Eukaryota</taxon>
        <taxon>Fungi</taxon>
        <taxon>Dikarya</taxon>
        <taxon>Ascomycota</taxon>
        <taxon>Pezizomycotina</taxon>
        <taxon>Eurotiomycetes</taxon>
        <taxon>Eurotiomycetidae</taxon>
        <taxon>Eurotiales</taxon>
        <taxon>Aspergillaceae</taxon>
        <taxon>Aspergillus</taxon>
        <taxon>Aspergillus subgen. Aspergillus</taxon>
    </lineage>
</organism>
<feature type="signal peptide" evidence="1">
    <location>
        <begin position="1"/>
        <end position="25"/>
    </location>
</feature>
<proteinExistence type="predicted"/>
<comment type="caution">
    <text evidence="2">The sequence shown here is derived from an EMBL/GenBank/DDBJ whole genome shotgun (WGS) entry which is preliminary data.</text>
</comment>
<reference evidence="2 3" key="1">
    <citation type="journal article" date="2016" name="BMC Genomics">
        <title>Comparative genomic and transcriptomic analyses of the Fuzhuan brick tea-fermentation fungus Aspergillus cristatus.</title>
        <authorList>
            <person name="Ge Y."/>
            <person name="Wang Y."/>
            <person name="Liu Y."/>
            <person name="Tan Y."/>
            <person name="Ren X."/>
            <person name="Zhang X."/>
            <person name="Hyde K.D."/>
            <person name="Liu Y."/>
            <person name="Liu Z."/>
        </authorList>
    </citation>
    <scope>NUCLEOTIDE SEQUENCE [LARGE SCALE GENOMIC DNA]</scope>
    <source>
        <strain evidence="2 3">GZAAS20.1005</strain>
    </source>
</reference>
<dbReference type="AlphaFoldDB" id="A0A1E3BK89"/>
<gene>
    <name evidence="2" type="ORF">SI65_02170</name>
</gene>
<keyword evidence="1" id="KW-0732">Signal</keyword>
<accession>A0A1E3BK89</accession>
<dbReference type="OrthoDB" id="4483670at2759"/>